<dbReference type="AlphaFoldDB" id="A0A843TX37"/>
<proteinExistence type="predicted"/>
<keyword evidence="2" id="KW-1185">Reference proteome</keyword>
<evidence type="ECO:0000313" key="2">
    <source>
        <dbReference type="Proteomes" id="UP000652761"/>
    </source>
</evidence>
<accession>A0A843TX37</accession>
<reference evidence="1" key="1">
    <citation type="submission" date="2017-07" db="EMBL/GenBank/DDBJ databases">
        <title>Taro Niue Genome Assembly and Annotation.</title>
        <authorList>
            <person name="Atibalentja N."/>
            <person name="Keating K."/>
            <person name="Fields C.J."/>
        </authorList>
    </citation>
    <scope>NUCLEOTIDE SEQUENCE</scope>
    <source>
        <strain evidence="1">Niue_2</strain>
        <tissue evidence="1">Leaf</tissue>
    </source>
</reference>
<protein>
    <submittedName>
        <fullName evidence="1">Uncharacterized protein</fullName>
    </submittedName>
</protein>
<dbReference type="EMBL" id="NMUH01000219">
    <property type="protein sequence ID" value="MQL74696.1"/>
    <property type="molecule type" value="Genomic_DNA"/>
</dbReference>
<comment type="caution">
    <text evidence="1">The sequence shown here is derived from an EMBL/GenBank/DDBJ whole genome shotgun (WGS) entry which is preliminary data.</text>
</comment>
<name>A0A843TX37_COLES</name>
<sequence length="161" mass="17788">MEQEKTSSTSCFKKREVAGLPKEHAKKAVELLCLPAITPLQVRTSGRFMGITIGAMLEEVQVYDSSKYHRLGSDFLDTVDFDLDVTYVLLALTRAYRIKVLAWAKESISLIPPTALTEAECSRFLNTLSAAASGSDVSALTETLEELSDYHIAVPKRKIMS</sequence>
<organism evidence="1 2">
    <name type="scientific">Colocasia esculenta</name>
    <name type="common">Wild taro</name>
    <name type="synonym">Arum esculentum</name>
    <dbReference type="NCBI Taxonomy" id="4460"/>
    <lineage>
        <taxon>Eukaryota</taxon>
        <taxon>Viridiplantae</taxon>
        <taxon>Streptophyta</taxon>
        <taxon>Embryophyta</taxon>
        <taxon>Tracheophyta</taxon>
        <taxon>Spermatophyta</taxon>
        <taxon>Magnoliopsida</taxon>
        <taxon>Liliopsida</taxon>
        <taxon>Araceae</taxon>
        <taxon>Aroideae</taxon>
        <taxon>Colocasieae</taxon>
        <taxon>Colocasia</taxon>
    </lineage>
</organism>
<evidence type="ECO:0000313" key="1">
    <source>
        <dbReference type="EMBL" id="MQL74696.1"/>
    </source>
</evidence>
<gene>
    <name evidence="1" type="ORF">Taro_007061</name>
</gene>
<dbReference type="Proteomes" id="UP000652761">
    <property type="component" value="Unassembled WGS sequence"/>
</dbReference>
<dbReference type="OrthoDB" id="435593at2759"/>